<reference evidence="1" key="1">
    <citation type="submission" date="2019-04" db="EMBL/GenBank/DDBJ databases">
        <title>Microbes associate with the intestines of laboratory mice.</title>
        <authorList>
            <person name="Navarre W."/>
            <person name="Wong E."/>
            <person name="Huang K.C."/>
            <person name="Tropini C."/>
            <person name="Ng K."/>
            <person name="Yu B."/>
        </authorList>
    </citation>
    <scope>NUCLEOTIDE SEQUENCE</scope>
    <source>
        <strain evidence="1">NM86_A22</strain>
    </source>
</reference>
<name>A0AC61S550_9BACT</name>
<gene>
    <name evidence="1" type="ORF">E5990_07430</name>
</gene>
<accession>A0AC61S550</accession>
<dbReference type="Proteomes" id="UP000305401">
    <property type="component" value="Unassembled WGS sequence"/>
</dbReference>
<comment type="caution">
    <text evidence="1">The sequence shown here is derived from an EMBL/GenBank/DDBJ whole genome shotgun (WGS) entry which is preliminary data.</text>
</comment>
<organism evidence="1 2">
    <name type="scientific">Muribaculum caecicola</name>
    <dbReference type="NCBI Taxonomy" id="3038144"/>
    <lineage>
        <taxon>Bacteria</taxon>
        <taxon>Pseudomonadati</taxon>
        <taxon>Bacteroidota</taxon>
        <taxon>Bacteroidia</taxon>
        <taxon>Bacteroidales</taxon>
        <taxon>Muribaculaceae</taxon>
        <taxon>Muribaculum</taxon>
    </lineage>
</organism>
<sequence length="894" mass="103571">MKINFNIDYKTQWGETLYICGNDSLLGSGNIDAALKMHVDGVGLWTATVDISDKNVRNLEYGYVVRNDNGSERREWGGCCHSIDLSNAAESYDIYDAWRDIPLDKPYYSSAFTQCINRRNDRCEAVVPAPGFLTLSVDAPTVGPDEVLALCGACDSLGEWNPEKALPMSDAGYPVWKINIDLSRTILPIEFKFIVLDKDTRALKAWDGGDNRRLASMTKNRHVSMVVSGMRFRDPRALWRGAGVAIPVFSVRTRDDFGVGDFYSLTKMVDWAVATGQKFLQILPINDTTMTHTWTDSYPYNACTSFGLHPMYMHLQELGRLKDKARQAYFDDLACELNNLPTVDYERVNEGKLQFISEIFAQEGAKTLNSSDFTKFLIDNEYWLKPYAAFCVLRDKFGTPEFGKWGEYAEYTQAKADRVYAENTPQMNQVYYTQYHLDRQMRRVHEYASAHGVAFKGDIPIGISRDSADAWINPRLFNLDCQAGAPPDDFSVLGQNWGLPTYNWEEMWKDRFAWWKSRFCKMAEYFDAYRIDHVLGFFRIWQIPMTAVHGLLGIFNPALPYSADELKSLYDFWIDADVHTKPFIMDWFLNDFFGEYTDEARERFLNGLGHGRYELKSGFDTQRKIADYFSSQDKTEKNRRMCEALLGLADQVLFIEDPDRKGKYHPRISAQYTYVYRQLNDYEKWCFNRLYNDFFYHRHNDYWYGKAMWKLPNLIDATPMLTCAEDLGMIPACVPAVMDQLRILSLEIQRMPKDPSAKFGNTWNYPYLSVCTTSTHDMGGIRQWWEDNPQMAQEFYNEVLHQEGSAPRVAEPWICDQILNLNLKSPSMLAILPLQDWLSVSPDLRRPDPFEEQINEPSNPRHYWRYRMHLNVEDLLGAETFNRDLADRVHNSGR</sequence>
<dbReference type="EMBL" id="SSTG01000089">
    <property type="protein sequence ID" value="THG48265.1"/>
    <property type="molecule type" value="Genomic_DNA"/>
</dbReference>
<proteinExistence type="predicted"/>
<evidence type="ECO:0000313" key="1">
    <source>
        <dbReference type="EMBL" id="THG48265.1"/>
    </source>
</evidence>
<keyword evidence="2" id="KW-1185">Reference proteome</keyword>
<evidence type="ECO:0000313" key="2">
    <source>
        <dbReference type="Proteomes" id="UP000305401"/>
    </source>
</evidence>
<protein>
    <submittedName>
        <fullName evidence="1">4-alpha-glucanotransferase</fullName>
    </submittedName>
</protein>